<evidence type="ECO:0000256" key="4">
    <source>
        <dbReference type="ARBA" id="ARBA00022782"/>
    </source>
</evidence>
<accession>A0A6P8G044</accession>
<evidence type="ECO:0000256" key="5">
    <source>
        <dbReference type="ARBA" id="ARBA00023015"/>
    </source>
</evidence>
<dbReference type="PROSITE" id="PS50888">
    <property type="entry name" value="BHLH"/>
    <property type="match status" value="1"/>
</dbReference>
<dbReference type="FunFam" id="4.10.280.10:FF:000081">
    <property type="entry name" value="transcription cofactor HES-6 isoform X1"/>
    <property type="match status" value="1"/>
</dbReference>
<evidence type="ECO:0000256" key="1">
    <source>
        <dbReference type="ARBA" id="ARBA00004123"/>
    </source>
</evidence>
<dbReference type="InterPro" id="IPR050370">
    <property type="entry name" value="HES_HEY"/>
</dbReference>
<evidence type="ECO:0000256" key="12">
    <source>
        <dbReference type="SAM" id="MobiDB-lite"/>
    </source>
</evidence>
<evidence type="ECO:0000256" key="3">
    <source>
        <dbReference type="ARBA" id="ARBA00022491"/>
    </source>
</evidence>
<feature type="domain" description="BHLH" evidence="13">
    <location>
        <begin position="75"/>
        <end position="127"/>
    </location>
</feature>
<evidence type="ECO:0000313" key="15">
    <source>
        <dbReference type="Proteomes" id="UP000515152"/>
    </source>
</evidence>
<dbReference type="Gene3D" id="4.10.280.10">
    <property type="entry name" value="Helix-loop-helix DNA-binding domain"/>
    <property type="match status" value="1"/>
</dbReference>
<dbReference type="Pfam" id="PF07527">
    <property type="entry name" value="Hairy_orange"/>
    <property type="match status" value="1"/>
</dbReference>
<evidence type="ECO:0000259" key="14">
    <source>
        <dbReference type="PROSITE" id="PS51054"/>
    </source>
</evidence>
<evidence type="ECO:0000256" key="10">
    <source>
        <dbReference type="ARBA" id="ARBA00073426"/>
    </source>
</evidence>
<gene>
    <name evidence="16" type="primary">LOC105912912</name>
</gene>
<protein>
    <recommendedName>
        <fullName evidence="10">Transcription cofactor HES-6</fullName>
    </recommendedName>
    <alternativeName>
        <fullName evidence="11">Hairy and enhancer of split 6</fullName>
    </alternativeName>
</protein>
<evidence type="ECO:0000256" key="9">
    <source>
        <dbReference type="ARBA" id="ARBA00064255"/>
    </source>
</evidence>
<keyword evidence="2" id="KW-0217">Developmental protein</keyword>
<dbReference type="SMART" id="SM00353">
    <property type="entry name" value="HLH"/>
    <property type="match status" value="1"/>
</dbReference>
<evidence type="ECO:0000256" key="8">
    <source>
        <dbReference type="ARBA" id="ARBA00055708"/>
    </source>
</evidence>
<dbReference type="InterPro" id="IPR036638">
    <property type="entry name" value="HLH_DNA-bd_sf"/>
</dbReference>
<keyword evidence="4" id="KW-0221">Differentiation</keyword>
<sequence>MLMSYNKPLRCPTRASCLHSLQPVPSEHTHTHTHTPSLFLSKVSGTDWREPFAAMGPSARGPGFADDDSYGTKNNRKTRKPLVEKRRRARINESLQELRMLLADSELSAKMENADVLEMTVKRVEQIVQDHTQAGEAEPREESERFAAGYIQGVHQVHTFLSAAGPGLDGAVATDLLSHLLECMPLSREELADATLHQEEQEELADSLLDSMLHQEEQEEQEQEQEQVTGGTSASILKTR</sequence>
<dbReference type="GO" id="GO:1990837">
    <property type="term" value="F:sequence-specific double-stranded DNA binding"/>
    <property type="evidence" value="ECO:0007669"/>
    <property type="project" value="UniProtKB-ARBA"/>
</dbReference>
<dbReference type="GO" id="GO:0030154">
    <property type="term" value="P:cell differentiation"/>
    <property type="evidence" value="ECO:0007669"/>
    <property type="project" value="UniProtKB-KW"/>
</dbReference>
<dbReference type="InterPro" id="IPR003650">
    <property type="entry name" value="Orange_dom"/>
</dbReference>
<evidence type="ECO:0000259" key="13">
    <source>
        <dbReference type="PROSITE" id="PS50888"/>
    </source>
</evidence>
<comment type="subunit">
    <text evidence="9">Transcription repression requires formation of a complex with a corepressor protein of the Groucho/TLE family. Interacts with HES1.</text>
</comment>
<dbReference type="GO" id="GO:0006355">
    <property type="term" value="P:regulation of DNA-templated transcription"/>
    <property type="evidence" value="ECO:0007669"/>
    <property type="project" value="InterPro"/>
</dbReference>
<dbReference type="GeneID" id="105912912"/>
<organism evidence="15 16">
    <name type="scientific">Clupea harengus</name>
    <name type="common">Atlantic herring</name>
    <dbReference type="NCBI Taxonomy" id="7950"/>
    <lineage>
        <taxon>Eukaryota</taxon>
        <taxon>Metazoa</taxon>
        <taxon>Chordata</taxon>
        <taxon>Craniata</taxon>
        <taxon>Vertebrata</taxon>
        <taxon>Euteleostomi</taxon>
        <taxon>Actinopterygii</taxon>
        <taxon>Neopterygii</taxon>
        <taxon>Teleostei</taxon>
        <taxon>Clupei</taxon>
        <taxon>Clupeiformes</taxon>
        <taxon>Clupeoidei</taxon>
        <taxon>Clupeidae</taxon>
        <taxon>Clupea</taxon>
    </lineage>
</organism>
<proteinExistence type="predicted"/>
<feature type="region of interest" description="Disordered" evidence="12">
    <location>
        <begin position="197"/>
        <end position="240"/>
    </location>
</feature>
<dbReference type="SUPFAM" id="SSF47459">
    <property type="entry name" value="HLH, helix-loop-helix DNA-binding domain"/>
    <property type="match status" value="1"/>
</dbReference>
<comment type="function">
    <text evidence="8">Does not bind DNA itself but suppresses both HES1-mediated N box-dependent transcriptional repression and binding of HES1 to E box sequences. Also suppresses HES1-mediated inhibition of the heterodimer formed by ASCL1/MASH1 and TCF3/E47, allowing ASCL1 and TCF3 to up-regulate transcription in its presence. Promotes cell differentiation.</text>
</comment>
<keyword evidence="7" id="KW-0539">Nucleus</keyword>
<dbReference type="GO" id="GO:0046983">
    <property type="term" value="F:protein dimerization activity"/>
    <property type="evidence" value="ECO:0007669"/>
    <property type="project" value="InterPro"/>
</dbReference>
<evidence type="ECO:0000256" key="7">
    <source>
        <dbReference type="ARBA" id="ARBA00023242"/>
    </source>
</evidence>
<dbReference type="OrthoDB" id="10468929at2759"/>
<dbReference type="Proteomes" id="UP000515152">
    <property type="component" value="Chromosome 9"/>
</dbReference>
<feature type="domain" description="Orange" evidence="14">
    <location>
        <begin position="146"/>
        <end position="180"/>
    </location>
</feature>
<dbReference type="KEGG" id="char:105912912"/>
<keyword evidence="6" id="KW-0804">Transcription</keyword>
<dbReference type="InterPro" id="IPR011598">
    <property type="entry name" value="bHLH_dom"/>
</dbReference>
<dbReference type="RefSeq" id="XP_031428812.1">
    <property type="nucleotide sequence ID" value="XM_031572952.1"/>
</dbReference>
<reference evidence="16" key="1">
    <citation type="submission" date="2025-08" db="UniProtKB">
        <authorList>
            <consortium name="RefSeq"/>
        </authorList>
    </citation>
    <scope>IDENTIFICATION</scope>
</reference>
<comment type="subcellular location">
    <subcellularLocation>
        <location evidence="1">Nucleus</location>
    </subcellularLocation>
</comment>
<feature type="compositionally biased region" description="Polar residues" evidence="12">
    <location>
        <begin position="228"/>
        <end position="240"/>
    </location>
</feature>
<name>A0A6P8G044_CLUHA</name>
<keyword evidence="5" id="KW-0805">Transcription regulation</keyword>
<dbReference type="PANTHER" id="PTHR10985">
    <property type="entry name" value="BASIC HELIX-LOOP-HELIX TRANSCRIPTION FACTOR, HES-RELATED"/>
    <property type="match status" value="1"/>
</dbReference>
<evidence type="ECO:0000256" key="11">
    <source>
        <dbReference type="ARBA" id="ARBA00081410"/>
    </source>
</evidence>
<keyword evidence="3" id="KW-0678">Repressor</keyword>
<keyword evidence="15" id="KW-1185">Reference proteome</keyword>
<dbReference type="GO" id="GO:0005634">
    <property type="term" value="C:nucleus"/>
    <property type="evidence" value="ECO:0007669"/>
    <property type="project" value="UniProtKB-SubCell"/>
</dbReference>
<evidence type="ECO:0000256" key="6">
    <source>
        <dbReference type="ARBA" id="ARBA00023163"/>
    </source>
</evidence>
<dbReference type="Pfam" id="PF00010">
    <property type="entry name" value="HLH"/>
    <property type="match status" value="1"/>
</dbReference>
<evidence type="ECO:0000313" key="16">
    <source>
        <dbReference type="RefSeq" id="XP_031428812.1"/>
    </source>
</evidence>
<evidence type="ECO:0000256" key="2">
    <source>
        <dbReference type="ARBA" id="ARBA00022473"/>
    </source>
</evidence>
<feature type="region of interest" description="Disordered" evidence="12">
    <location>
        <begin position="51"/>
        <end position="82"/>
    </location>
</feature>
<dbReference type="PROSITE" id="PS51054">
    <property type="entry name" value="ORANGE"/>
    <property type="match status" value="1"/>
</dbReference>
<dbReference type="AlphaFoldDB" id="A0A6P8G044"/>